<evidence type="ECO:0000313" key="1">
    <source>
        <dbReference type="RefSeq" id="XP_028144180.1"/>
    </source>
</evidence>
<sequence length="183" mass="21135">MCKAVLPYFSKHVAFFFRSVGNFLTNMPSRKLNQDEANKAVVMLQNDALQVAVDNIFNVLESVISRFLNTGNVVRESISRQDEQYVILTAQRKPFFTALLLRHNTNYRRHNINEMYRGNIFVNNLRCNKSTGKEGSIFAENEFLVFSVSQQSSLPFYKSIIDYECVMAKKVLSCCTYRLMPSM</sequence>
<proteinExistence type="predicted"/>
<dbReference type="InParanoid" id="A0A6P7GK67"/>
<reference evidence="1" key="1">
    <citation type="submission" date="2025-08" db="UniProtKB">
        <authorList>
            <consortium name="RefSeq"/>
        </authorList>
    </citation>
    <scope>IDENTIFICATION</scope>
    <source>
        <tissue evidence="1">Whole insect</tissue>
    </source>
</reference>
<protein>
    <submittedName>
        <fullName evidence="1">Uncharacterized protein LOC114337836</fullName>
    </submittedName>
</protein>
<gene>
    <name evidence="1" type="primary">LOC114337836</name>
</gene>
<name>A0A6P7GK67_DIAVI</name>
<organism evidence="1">
    <name type="scientific">Diabrotica virgifera virgifera</name>
    <name type="common">western corn rootworm</name>
    <dbReference type="NCBI Taxonomy" id="50390"/>
    <lineage>
        <taxon>Eukaryota</taxon>
        <taxon>Metazoa</taxon>
        <taxon>Ecdysozoa</taxon>
        <taxon>Arthropoda</taxon>
        <taxon>Hexapoda</taxon>
        <taxon>Insecta</taxon>
        <taxon>Pterygota</taxon>
        <taxon>Neoptera</taxon>
        <taxon>Endopterygota</taxon>
        <taxon>Coleoptera</taxon>
        <taxon>Polyphaga</taxon>
        <taxon>Cucujiformia</taxon>
        <taxon>Chrysomeloidea</taxon>
        <taxon>Chrysomelidae</taxon>
        <taxon>Galerucinae</taxon>
        <taxon>Diabroticina</taxon>
        <taxon>Diabroticites</taxon>
        <taxon>Diabrotica</taxon>
    </lineage>
</organism>
<accession>A0A6P7GK67</accession>
<dbReference type="RefSeq" id="XP_028144180.1">
    <property type="nucleotide sequence ID" value="XM_028288379.1"/>
</dbReference>
<dbReference type="AlphaFoldDB" id="A0A6P7GK67"/>